<dbReference type="EMBL" id="JAUSUQ010000010">
    <property type="protein sequence ID" value="MDQ0339899.1"/>
    <property type="molecule type" value="Genomic_DNA"/>
</dbReference>
<name>A0ABU0CU70_9BACI</name>
<keyword evidence="4" id="KW-0282">Flagellum</keyword>
<reference evidence="4 5" key="1">
    <citation type="submission" date="2023-07" db="EMBL/GenBank/DDBJ databases">
        <title>Genomic Encyclopedia of Type Strains, Phase IV (KMG-IV): sequencing the most valuable type-strain genomes for metagenomic binning, comparative biology and taxonomic classification.</title>
        <authorList>
            <person name="Goeker M."/>
        </authorList>
    </citation>
    <scope>NUCLEOTIDE SEQUENCE [LARGE SCALE GENOMIC DNA]</scope>
    <source>
        <strain evidence="4 5">DSM 17740</strain>
    </source>
</reference>
<accession>A0ABU0CU70</accession>
<keyword evidence="4" id="KW-0969">Cilium</keyword>
<evidence type="ECO:0000256" key="1">
    <source>
        <dbReference type="ARBA" id="ARBA00022795"/>
    </source>
</evidence>
<proteinExistence type="predicted"/>
<keyword evidence="2" id="KW-0175">Coiled coil</keyword>
<protein>
    <submittedName>
        <fullName evidence="4">Flagellar biosynthesis/type III secretory pathway chaperone</fullName>
    </submittedName>
</protein>
<gene>
    <name evidence="4" type="ORF">J2S00_002694</name>
</gene>
<comment type="caution">
    <text evidence="4">The sequence shown here is derived from an EMBL/GenBank/DDBJ whole genome shotgun (WGS) entry which is preliminary data.</text>
</comment>
<evidence type="ECO:0000313" key="5">
    <source>
        <dbReference type="Proteomes" id="UP001232445"/>
    </source>
</evidence>
<evidence type="ECO:0000256" key="3">
    <source>
        <dbReference type="SAM" id="MobiDB-lite"/>
    </source>
</evidence>
<evidence type="ECO:0000256" key="2">
    <source>
        <dbReference type="SAM" id="Coils"/>
    </source>
</evidence>
<keyword evidence="5" id="KW-1185">Reference proteome</keyword>
<feature type="coiled-coil region" evidence="2">
    <location>
        <begin position="92"/>
        <end position="119"/>
    </location>
</feature>
<dbReference type="Pfam" id="PF05130">
    <property type="entry name" value="FlgN"/>
    <property type="match status" value="1"/>
</dbReference>
<evidence type="ECO:0000313" key="4">
    <source>
        <dbReference type="EMBL" id="MDQ0339899.1"/>
    </source>
</evidence>
<dbReference type="SUPFAM" id="SSF140566">
    <property type="entry name" value="FlgN-like"/>
    <property type="match status" value="1"/>
</dbReference>
<dbReference type="Gene3D" id="1.20.58.300">
    <property type="entry name" value="FlgN-like"/>
    <property type="match status" value="1"/>
</dbReference>
<dbReference type="Proteomes" id="UP001232445">
    <property type="component" value="Unassembled WGS sequence"/>
</dbReference>
<dbReference type="RefSeq" id="WP_307340596.1">
    <property type="nucleotide sequence ID" value="NZ_JAUSUQ010000010.1"/>
</dbReference>
<dbReference type="InterPro" id="IPR036679">
    <property type="entry name" value="FlgN-like_sf"/>
</dbReference>
<keyword evidence="1" id="KW-1005">Bacterial flagellum biogenesis</keyword>
<dbReference type="InterPro" id="IPR007809">
    <property type="entry name" value="FlgN-like"/>
</dbReference>
<keyword evidence="4" id="KW-0966">Cell projection</keyword>
<feature type="region of interest" description="Disordered" evidence="3">
    <location>
        <begin position="139"/>
        <end position="167"/>
    </location>
</feature>
<sequence length="167" mass="19025">MQMLIATLEDLLQAHEAMLEIARSKQDVLIKGDVQGLSALLEKEGQWIKRLSKLEQERQFQVEDYVRRLGLEVDEDVTLSRLLALLPGSENKRKAERLAEQLTETIVKLREQNELNQRLIQDALKAVNHTLDVLTQNESEITYQKPDKQGKGQPGPPPGRGFFDIKA</sequence>
<organism evidence="4 5">
    <name type="scientific">Caldalkalibacillus uzonensis</name>
    <dbReference type="NCBI Taxonomy" id="353224"/>
    <lineage>
        <taxon>Bacteria</taxon>
        <taxon>Bacillati</taxon>
        <taxon>Bacillota</taxon>
        <taxon>Bacilli</taxon>
        <taxon>Bacillales</taxon>
        <taxon>Bacillaceae</taxon>
        <taxon>Caldalkalibacillus</taxon>
    </lineage>
</organism>